<gene>
    <name evidence="2" type="ORF">BCR26_04705</name>
</gene>
<evidence type="ECO:0000313" key="2">
    <source>
        <dbReference type="EMBL" id="OEH81546.1"/>
    </source>
</evidence>
<dbReference type="SUPFAM" id="SSF53850">
    <property type="entry name" value="Periplasmic binding protein-like II"/>
    <property type="match status" value="1"/>
</dbReference>
<dbReference type="EMBL" id="MIEK01000045">
    <property type="protein sequence ID" value="OEH81546.1"/>
    <property type="molecule type" value="Genomic_DNA"/>
</dbReference>
<comment type="caution">
    <text evidence="2">The sequence shown here is derived from an EMBL/GenBank/DDBJ whole genome shotgun (WGS) entry which is preliminary data.</text>
</comment>
<proteinExistence type="predicted"/>
<reference evidence="2 3" key="1">
    <citation type="submission" date="2016-09" db="EMBL/GenBank/DDBJ databases">
        <authorList>
            <person name="Capua I."/>
            <person name="De Benedictis P."/>
            <person name="Joannis T."/>
            <person name="Lombin L.H."/>
            <person name="Cattoli G."/>
        </authorList>
    </citation>
    <scope>NUCLEOTIDE SEQUENCE [LARGE SCALE GENOMIC DNA]</scope>
    <source>
        <strain evidence="2 3">LMG 25899</strain>
    </source>
</reference>
<sequence>MKKKMTVVIAFLGLFVIFILSNVSNKEDTITVSGGVTSESQILGNIVVELLQHYTDKNIVFLNNLASANLMQAAMERGDLDIASPRYTGTDLVGTLNLPIEKNPDKALKIVQKEFRERYQFEWFPSYGFSNQFTFMVTKETAKKYNLTKVSDLKEYATELNLGTDQTWYKREGDGYHAFTEEYGMTFKRVFPMQVGLLYDALVADKLNVILGYSTDGRVGSYDLVMLEDDLKFFPPYTSSLVASEKVLKENPELKTILTKLEGTIDTETMQKMNNQSDSELLEPALIARKFLESHNYFEEETP</sequence>
<keyword evidence="3" id="KW-1185">Reference proteome</keyword>
<dbReference type="Gene3D" id="3.40.190.10">
    <property type="entry name" value="Periplasmic binding protein-like II"/>
    <property type="match status" value="1"/>
</dbReference>
<feature type="domain" description="ABC-type glycine betaine transport system substrate-binding" evidence="1">
    <location>
        <begin position="28"/>
        <end position="293"/>
    </location>
</feature>
<dbReference type="AlphaFoldDB" id="A0A1E5KUJ0"/>
<evidence type="ECO:0000313" key="3">
    <source>
        <dbReference type="Proteomes" id="UP000095256"/>
    </source>
</evidence>
<dbReference type="Pfam" id="PF04069">
    <property type="entry name" value="OpuAC"/>
    <property type="match status" value="1"/>
</dbReference>
<dbReference type="Gene3D" id="3.40.190.120">
    <property type="entry name" value="Osmoprotection protein (prox), domain 2"/>
    <property type="match status" value="1"/>
</dbReference>
<dbReference type="GO" id="GO:0043190">
    <property type="term" value="C:ATP-binding cassette (ABC) transporter complex"/>
    <property type="evidence" value="ECO:0007669"/>
    <property type="project" value="InterPro"/>
</dbReference>
<accession>A0A1E5KUJ0</accession>
<dbReference type="GO" id="GO:0022857">
    <property type="term" value="F:transmembrane transporter activity"/>
    <property type="evidence" value="ECO:0007669"/>
    <property type="project" value="InterPro"/>
</dbReference>
<dbReference type="CDD" id="cd13608">
    <property type="entry name" value="PBP2_OpuCC_like"/>
    <property type="match status" value="1"/>
</dbReference>
<organism evidence="2 3">
    <name type="scientific">Enterococcus rivorum</name>
    <dbReference type="NCBI Taxonomy" id="762845"/>
    <lineage>
        <taxon>Bacteria</taxon>
        <taxon>Bacillati</taxon>
        <taxon>Bacillota</taxon>
        <taxon>Bacilli</taxon>
        <taxon>Lactobacillales</taxon>
        <taxon>Enterococcaceae</taxon>
        <taxon>Enterococcus</taxon>
    </lineage>
</organism>
<protein>
    <submittedName>
        <fullName evidence="2">Glycine/betaine ABC transporter substrate-binding protein</fullName>
    </submittedName>
</protein>
<dbReference type="Proteomes" id="UP000095256">
    <property type="component" value="Unassembled WGS sequence"/>
</dbReference>
<dbReference type="OrthoDB" id="9801163at2"/>
<name>A0A1E5KUJ0_9ENTE</name>
<dbReference type="InterPro" id="IPR007210">
    <property type="entry name" value="ABC_Gly_betaine_transp_sub-bd"/>
</dbReference>
<evidence type="ECO:0000259" key="1">
    <source>
        <dbReference type="Pfam" id="PF04069"/>
    </source>
</evidence>
<dbReference type="RefSeq" id="WP_069699598.1">
    <property type="nucleotide sequence ID" value="NZ_JAGGMA010000027.1"/>
</dbReference>
<dbReference type="STRING" id="762845.BCR26_04705"/>